<keyword evidence="8" id="KW-0812">Transmembrane</keyword>
<accession>H1HKR4</accession>
<dbReference type="SUPFAM" id="SSF50494">
    <property type="entry name" value="Trypsin-like serine proteases"/>
    <property type="match status" value="1"/>
</dbReference>
<evidence type="ECO:0000256" key="8">
    <source>
        <dbReference type="SAM" id="Phobius"/>
    </source>
</evidence>
<dbReference type="EC" id="3.4.14.-" evidence="7"/>
<evidence type="ECO:0000256" key="1">
    <source>
        <dbReference type="ARBA" id="ARBA00010491"/>
    </source>
</evidence>
<dbReference type="InterPro" id="IPR043504">
    <property type="entry name" value="Peptidase_S1_PA_chymotrypsin"/>
</dbReference>
<dbReference type="STRING" id="999422.HMPREF9944_00758"/>
<dbReference type="GO" id="GO:0008239">
    <property type="term" value="F:dipeptidyl-peptidase activity"/>
    <property type="evidence" value="ECO:0007669"/>
    <property type="project" value="UniProtKB-UniRule"/>
</dbReference>
<dbReference type="MEROPS" id="S46.001"/>
<evidence type="ECO:0000313" key="10">
    <source>
        <dbReference type="Proteomes" id="UP000003167"/>
    </source>
</evidence>
<evidence type="ECO:0000256" key="5">
    <source>
        <dbReference type="ARBA" id="ARBA00022801"/>
    </source>
</evidence>
<dbReference type="HOGENOM" id="CLU_013776_0_0_10"/>
<evidence type="ECO:0000256" key="4">
    <source>
        <dbReference type="ARBA" id="ARBA00022729"/>
    </source>
</evidence>
<dbReference type="GO" id="GO:0070009">
    <property type="term" value="F:serine-type aminopeptidase activity"/>
    <property type="evidence" value="ECO:0007669"/>
    <property type="project" value="UniProtKB-UniRule"/>
</dbReference>
<protein>
    <recommendedName>
        <fullName evidence="7">Dipeptidyl-peptidase</fullName>
        <ecNumber evidence="7">3.4.14.-</ecNumber>
    </recommendedName>
</protein>
<dbReference type="AlphaFoldDB" id="H1HKR4"/>
<dbReference type="GO" id="GO:0043171">
    <property type="term" value="P:peptide catabolic process"/>
    <property type="evidence" value="ECO:0007669"/>
    <property type="project" value="UniProtKB-UniRule"/>
</dbReference>
<comment type="caution">
    <text evidence="9">The sequence shown here is derived from an EMBL/GenBank/DDBJ whole genome shotgun (WGS) entry which is preliminary data.</text>
</comment>
<comment type="similarity">
    <text evidence="1 7">Belongs to the peptidase S46 family.</text>
</comment>
<evidence type="ECO:0000313" key="9">
    <source>
        <dbReference type="EMBL" id="EHO73165.1"/>
    </source>
</evidence>
<keyword evidence="2 7" id="KW-0031">Aminopeptidase</keyword>
<dbReference type="GO" id="GO:0006508">
    <property type="term" value="P:proteolysis"/>
    <property type="evidence" value="ECO:0007669"/>
    <property type="project" value="UniProtKB-KW"/>
</dbReference>
<keyword evidence="8" id="KW-0472">Membrane</keyword>
<dbReference type="PANTHER" id="PTHR38469">
    <property type="entry name" value="PERIPLASMIC PEPTIDASE SUBFAMILY S1B"/>
    <property type="match status" value="1"/>
</dbReference>
<comment type="function">
    <text evidence="7">Catalyzes the removal of dipeptides from the N-terminus of oligopeptides.</text>
</comment>
<keyword evidence="8" id="KW-1133">Transmembrane helix</keyword>
<dbReference type="Pfam" id="PF10459">
    <property type="entry name" value="Peptidase_S46"/>
    <property type="match status" value="1"/>
</dbReference>
<dbReference type="Gene3D" id="2.40.10.10">
    <property type="entry name" value="Trypsin-like serine proteases"/>
    <property type="match status" value="1"/>
</dbReference>
<name>H1HKR4_9BACT</name>
<keyword evidence="4" id="KW-0732">Signal</keyword>
<dbReference type="EMBL" id="AGEK01000016">
    <property type="protein sequence ID" value="EHO73165.1"/>
    <property type="molecule type" value="Genomic_DNA"/>
</dbReference>
<dbReference type="InterPro" id="IPR019500">
    <property type="entry name" value="Pep_S46"/>
</dbReference>
<dbReference type="Proteomes" id="UP000003167">
    <property type="component" value="Unassembled WGS sequence"/>
</dbReference>
<keyword evidence="10" id="KW-1185">Reference proteome</keyword>
<dbReference type="OrthoDB" id="9805367at2"/>
<reference evidence="9 10" key="1">
    <citation type="submission" date="2011-12" db="EMBL/GenBank/DDBJ databases">
        <title>The Genome Sequence of Prevotella maculosa OT 289.</title>
        <authorList>
            <consortium name="The Broad Institute Genome Sequencing Platform"/>
            <person name="Earl A."/>
            <person name="Ward D."/>
            <person name="Feldgarden M."/>
            <person name="Gevers D."/>
            <person name="Izard J."/>
            <person name="Blanton J.M."/>
            <person name="Mathney J."/>
            <person name="Tanner A.C."/>
            <person name="Dewhirst F.E."/>
            <person name="Young S.K."/>
            <person name="Zeng Q."/>
            <person name="Gargeya S."/>
            <person name="Fitzgerald M."/>
            <person name="Haas B."/>
            <person name="Abouelleil A."/>
            <person name="Alvarado L."/>
            <person name="Arachchi H.M."/>
            <person name="Berlin A."/>
            <person name="Chapman S.B."/>
            <person name="Gearin G."/>
            <person name="Goldberg J."/>
            <person name="Griggs A."/>
            <person name="Gujja S."/>
            <person name="Hansen M."/>
            <person name="Heiman D."/>
            <person name="Howarth C."/>
            <person name="Larimer J."/>
            <person name="Lui A."/>
            <person name="MacDonald P.J.P."/>
            <person name="McCowen C."/>
            <person name="Montmayeur A."/>
            <person name="Murphy C."/>
            <person name="Neiman D."/>
            <person name="Pearson M."/>
            <person name="Priest M."/>
            <person name="Roberts A."/>
            <person name="Saif S."/>
            <person name="Shea T."/>
            <person name="Sisk P."/>
            <person name="Stolte C."/>
            <person name="Sykes S."/>
            <person name="Wortman J."/>
            <person name="Nusbaum C."/>
            <person name="Birren B."/>
        </authorList>
    </citation>
    <scope>NUCLEOTIDE SEQUENCE [LARGE SCALE GENOMIC DNA]</scope>
    <source>
        <strain evidence="9 10">OT 289</strain>
    </source>
</reference>
<dbReference type="PATRIC" id="fig|999422.3.peg.778"/>
<dbReference type="PANTHER" id="PTHR38469:SF1">
    <property type="entry name" value="PERIPLASMIC PEPTIDASE SUBFAMILY S1B"/>
    <property type="match status" value="1"/>
</dbReference>
<evidence type="ECO:0000256" key="7">
    <source>
        <dbReference type="RuleBase" id="RU366067"/>
    </source>
</evidence>
<evidence type="ECO:0000256" key="6">
    <source>
        <dbReference type="ARBA" id="ARBA00022825"/>
    </source>
</evidence>
<keyword evidence="6 7" id="KW-0720">Serine protease</keyword>
<feature type="transmembrane region" description="Helical" evidence="8">
    <location>
        <begin position="32"/>
        <end position="49"/>
    </location>
</feature>
<evidence type="ECO:0000256" key="2">
    <source>
        <dbReference type="ARBA" id="ARBA00022438"/>
    </source>
</evidence>
<sequence length="728" mass="83560">MKEVTFKSFSPPLEGLGEAPTFTKIILMKKKLFWVLIPFFLFSFSSLRADEGMWTLYNLPQAVFNQMKSEGFALPYGALYNNNDAIKNSVVSFSGYCSGVVVSPDGLVFTNHHCGFEAIRSHSTVEHDYMLNGFVAKNYAEELPNKDMFVSFMINQKDITADVMRLGFEAMGRKKQNALLDSLQNAYTSEAKKQDSSYHVDIDAFYEGNRYYATTYQDFTDLRLVFAVPKSMGKFGGDTDNWMWPRQTCDFSVFRIYANKDNRPAPYSKDNVPYRPKHWAPVSLQGYKEGDFAMTMGYPGSTSRYLSSYGIRERRDALNAPRAQVRGVKQRIMAQHMRADEAVRIKYDSKFAQSSNYWKNSIGMNKCIDSIGLIAQKQHYETLIRAWQDSTGYLKGQLDFGEMARFYADRFEARKALMYFNETFLRTNELTDRALKAIKTTSKDKKGRYIKFDDNRKQWDAALDKEVQVALLKNYRAHVEAKYLPAFYQTIDKKCHGDYERYVDHLWETSALMTNGKRVYVTKQTIKKDAGLQYGEQLNAMREQFNRMLNATRDSIDEQERLLCAAKLRMEEDMPHYSDANFTMRLSYGQVEGITLGGHSTYYTTAESLVEKMKRGDNGVFDYKAEPVMHRLMDATSFGPYADKTTGKLQLCFLTNNDITGGNSGSPIFNGKGQLIGLAFDGNWDSLSSDINFDKRLARCIGVDIRYVLYMIDKWGHADHLLREINAQ</sequence>
<proteinExistence type="inferred from homology"/>
<keyword evidence="5 7" id="KW-0378">Hydrolase</keyword>
<dbReference type="InterPro" id="IPR009003">
    <property type="entry name" value="Peptidase_S1_PA"/>
</dbReference>
<keyword evidence="3 7" id="KW-0645">Protease</keyword>
<evidence type="ECO:0000256" key="3">
    <source>
        <dbReference type="ARBA" id="ARBA00022670"/>
    </source>
</evidence>
<gene>
    <name evidence="9" type="ORF">HMPREF9944_00758</name>
</gene>
<organism evidence="9 10">
    <name type="scientific">Segatella maculosa OT 289</name>
    <dbReference type="NCBI Taxonomy" id="999422"/>
    <lineage>
        <taxon>Bacteria</taxon>
        <taxon>Pseudomonadati</taxon>
        <taxon>Bacteroidota</taxon>
        <taxon>Bacteroidia</taxon>
        <taxon>Bacteroidales</taxon>
        <taxon>Prevotellaceae</taxon>
        <taxon>Segatella</taxon>
    </lineage>
</organism>